<dbReference type="KEGG" id="lmur:CPS94_01835"/>
<sequence length="43" mass="5299">MLYSYEVVNRFYKMGLFTKEDVQLFVEVKYFAKEDYDKMFPEG</sequence>
<reference evidence="4 5" key="1">
    <citation type="submission" date="2017-09" db="EMBL/GenBank/DDBJ databases">
        <title>Predominant Lactobacillus spp. isolated from feces of mice subjected to short-term calorie restriction.</title>
        <authorList>
            <person name="Zhang C."/>
            <person name="Zhao L."/>
            <person name="Pan F."/>
        </authorList>
    </citation>
    <scope>NUCLEOTIDE SEQUENCE [LARGE SCALE GENOMIC DNA]</scope>
    <source>
        <strain evidence="2 4">CR141</strain>
        <strain evidence="1 5">CR147</strain>
    </source>
</reference>
<dbReference type="Pfam" id="PF09693">
    <property type="entry name" value="Phage_XkdX"/>
    <property type="match status" value="1"/>
</dbReference>
<evidence type="ECO:0000313" key="1">
    <source>
        <dbReference type="EMBL" id="AWZ37743.1"/>
    </source>
</evidence>
<evidence type="ECO:0000313" key="5">
    <source>
        <dbReference type="Proteomes" id="UP000250153"/>
    </source>
</evidence>
<dbReference type="Proteomes" id="UP000289316">
    <property type="component" value="Unassembled WGS sequence"/>
</dbReference>
<reference evidence="3 6" key="2">
    <citation type="submission" date="2018-09" db="EMBL/GenBank/DDBJ databases">
        <title>Murine metabolic-syndrome-specific gut microbial biobank.</title>
        <authorList>
            <person name="Liu C."/>
        </authorList>
    </citation>
    <scope>NUCLEOTIDE SEQUENCE [LARGE SCALE GENOMIC DNA]</scope>
    <source>
        <strain evidence="3 6">C-30</strain>
    </source>
</reference>
<dbReference type="RefSeq" id="WP_112195488.1">
    <property type="nucleotide sequence ID" value="NZ_CP023565.1"/>
</dbReference>
<protein>
    <submittedName>
        <fullName evidence="3">XkdX family protein</fullName>
    </submittedName>
</protein>
<dbReference type="EMBL" id="QZFR01000015">
    <property type="protein sequence ID" value="RXV74942.1"/>
    <property type="molecule type" value="Genomic_DNA"/>
</dbReference>
<dbReference type="InterPro" id="IPR010022">
    <property type="entry name" value="XkdX"/>
</dbReference>
<name>A0A2Z4W1I7_9LACO</name>
<dbReference type="EMBL" id="CP023565">
    <property type="protein sequence ID" value="AWZ37743.1"/>
    <property type="molecule type" value="Genomic_DNA"/>
</dbReference>
<evidence type="ECO:0000313" key="3">
    <source>
        <dbReference type="EMBL" id="RXV74942.1"/>
    </source>
</evidence>
<dbReference type="AlphaFoldDB" id="A0A2Z4W1I7"/>
<accession>A0A2Z4W1I7</accession>
<dbReference type="GeneID" id="48465861"/>
<keyword evidence="4" id="KW-1185">Reference proteome</keyword>
<evidence type="ECO:0000313" key="6">
    <source>
        <dbReference type="Proteomes" id="UP000289316"/>
    </source>
</evidence>
<evidence type="ECO:0000313" key="4">
    <source>
        <dbReference type="Proteomes" id="UP000250143"/>
    </source>
</evidence>
<dbReference type="EMBL" id="CP023566">
    <property type="protein sequence ID" value="AWZ41268.1"/>
    <property type="molecule type" value="Genomic_DNA"/>
</dbReference>
<dbReference type="Proteomes" id="UP000250153">
    <property type="component" value="Chromosome"/>
</dbReference>
<organism evidence="3 6">
    <name type="scientific">Ligilactobacillus murinus</name>
    <dbReference type="NCBI Taxonomy" id="1622"/>
    <lineage>
        <taxon>Bacteria</taxon>
        <taxon>Bacillati</taxon>
        <taxon>Bacillota</taxon>
        <taxon>Bacilli</taxon>
        <taxon>Lactobacillales</taxon>
        <taxon>Lactobacillaceae</taxon>
        <taxon>Ligilactobacillus</taxon>
    </lineage>
</organism>
<evidence type="ECO:0000313" key="2">
    <source>
        <dbReference type="EMBL" id="AWZ41268.1"/>
    </source>
</evidence>
<gene>
    <name evidence="2" type="ORF">CPQ89_09645</name>
    <name evidence="1" type="ORF">CPS94_01835</name>
    <name evidence="3" type="ORF">D6C19_03350</name>
</gene>
<proteinExistence type="predicted"/>
<dbReference type="OrthoDB" id="2326727at2"/>
<dbReference type="Proteomes" id="UP000250143">
    <property type="component" value="Chromosome"/>
</dbReference>